<protein>
    <submittedName>
        <fullName evidence="2">Uncharacterized protein</fullName>
    </submittedName>
</protein>
<dbReference type="AlphaFoldDB" id="A0A4Y2L598"/>
<keyword evidence="3" id="KW-1185">Reference proteome</keyword>
<sequence length="95" mass="10449">MSLMVNDVNISDFGGLTLNINDLRKIKSRKRTRRSMKEHFERSQSESLLSTPKSDPLSIMIPDGVPTSSDFAVPDVNPNVNVCLEEDPAMAGSKA</sequence>
<name>A0A4Y2L598_ARAVE</name>
<proteinExistence type="predicted"/>
<accession>A0A4Y2L598</accession>
<comment type="caution">
    <text evidence="2">The sequence shown here is derived from an EMBL/GenBank/DDBJ whole genome shotgun (WGS) entry which is preliminary data.</text>
</comment>
<evidence type="ECO:0000313" key="3">
    <source>
        <dbReference type="Proteomes" id="UP000499080"/>
    </source>
</evidence>
<reference evidence="2 3" key="1">
    <citation type="journal article" date="2019" name="Sci. Rep.">
        <title>Orb-weaving spider Araneus ventricosus genome elucidates the spidroin gene catalogue.</title>
        <authorList>
            <person name="Kono N."/>
            <person name="Nakamura H."/>
            <person name="Ohtoshi R."/>
            <person name="Moran D.A.P."/>
            <person name="Shinohara A."/>
            <person name="Yoshida Y."/>
            <person name="Fujiwara M."/>
            <person name="Mori M."/>
            <person name="Tomita M."/>
            <person name="Arakawa K."/>
        </authorList>
    </citation>
    <scope>NUCLEOTIDE SEQUENCE [LARGE SCALE GENOMIC DNA]</scope>
</reference>
<evidence type="ECO:0000313" key="2">
    <source>
        <dbReference type="EMBL" id="GBN09714.1"/>
    </source>
</evidence>
<gene>
    <name evidence="2" type="ORF">AVEN_51338_1</name>
</gene>
<dbReference type="Proteomes" id="UP000499080">
    <property type="component" value="Unassembled WGS sequence"/>
</dbReference>
<dbReference type="EMBL" id="BGPR01005387">
    <property type="protein sequence ID" value="GBN09714.1"/>
    <property type="molecule type" value="Genomic_DNA"/>
</dbReference>
<feature type="compositionally biased region" description="Basic and acidic residues" evidence="1">
    <location>
        <begin position="35"/>
        <end position="44"/>
    </location>
</feature>
<evidence type="ECO:0000256" key="1">
    <source>
        <dbReference type="SAM" id="MobiDB-lite"/>
    </source>
</evidence>
<feature type="region of interest" description="Disordered" evidence="1">
    <location>
        <begin position="29"/>
        <end position="58"/>
    </location>
</feature>
<organism evidence="2 3">
    <name type="scientific">Araneus ventricosus</name>
    <name type="common">Orbweaver spider</name>
    <name type="synonym">Epeira ventricosa</name>
    <dbReference type="NCBI Taxonomy" id="182803"/>
    <lineage>
        <taxon>Eukaryota</taxon>
        <taxon>Metazoa</taxon>
        <taxon>Ecdysozoa</taxon>
        <taxon>Arthropoda</taxon>
        <taxon>Chelicerata</taxon>
        <taxon>Arachnida</taxon>
        <taxon>Araneae</taxon>
        <taxon>Araneomorphae</taxon>
        <taxon>Entelegynae</taxon>
        <taxon>Araneoidea</taxon>
        <taxon>Araneidae</taxon>
        <taxon>Araneus</taxon>
    </lineage>
</organism>